<dbReference type="SUPFAM" id="SSF50494">
    <property type="entry name" value="Trypsin-like serine proteases"/>
    <property type="match status" value="1"/>
</dbReference>
<dbReference type="GO" id="GO:0006508">
    <property type="term" value="P:proteolysis"/>
    <property type="evidence" value="ECO:0007669"/>
    <property type="project" value="InterPro"/>
</dbReference>
<dbReference type="SMART" id="SM00020">
    <property type="entry name" value="Tryp_SPc"/>
    <property type="match status" value="1"/>
</dbReference>
<protein>
    <recommendedName>
        <fullName evidence="6">Peptidase S1 domain-containing protein</fullName>
    </recommendedName>
</protein>
<keyword evidence="8" id="KW-1185">Reference proteome</keyword>
<dbReference type="PRINTS" id="PR00722">
    <property type="entry name" value="CHYMOTRYPSIN"/>
</dbReference>
<keyword evidence="5" id="KW-0732">Signal</keyword>
<dbReference type="PROSITE" id="PS00135">
    <property type="entry name" value="TRYPSIN_SER"/>
    <property type="match status" value="1"/>
</dbReference>
<evidence type="ECO:0000256" key="5">
    <source>
        <dbReference type="SAM" id="SignalP"/>
    </source>
</evidence>
<dbReference type="InterPro" id="IPR009003">
    <property type="entry name" value="Peptidase_S1_PA"/>
</dbReference>
<keyword evidence="3" id="KW-1015">Disulfide bond</keyword>
<keyword evidence="4" id="KW-0325">Glycoprotein</keyword>
<dbReference type="InterPro" id="IPR043504">
    <property type="entry name" value="Peptidase_S1_PA_chymotrypsin"/>
</dbReference>
<comment type="caution">
    <text evidence="7">The sequence shown here is derived from an EMBL/GenBank/DDBJ whole genome shotgun (WGS) entry which is preliminary data.</text>
</comment>
<dbReference type="Gene3D" id="2.40.10.10">
    <property type="entry name" value="Trypsin-like serine proteases"/>
    <property type="match status" value="1"/>
</dbReference>
<dbReference type="Pfam" id="PF00089">
    <property type="entry name" value="Trypsin"/>
    <property type="match status" value="1"/>
</dbReference>
<dbReference type="InterPro" id="IPR033116">
    <property type="entry name" value="TRYPSIN_SER"/>
</dbReference>
<feature type="signal peptide" evidence="5">
    <location>
        <begin position="1"/>
        <end position="19"/>
    </location>
</feature>
<sequence>MKIETFFIVTLLALSAAEAHNVRSREYLEEKRSRAKKEHHSKQPRVIGGDQSALGDFPYYVDMNYCGGALIAPRVVLSCAHCVAEDVYYEGYQFIVNGYKPGTTAGTNGGMWRTVEEKIQHPDYVTNDANQTADENDIALYLLSEPVHGLSAYISLNEDPNWPPDDTPLTLMGMGDHQEDDGSLEDVDFLNDVVILVVNINECKERHPQIDPNKQICAGAVGYGSCMGDSGSPLVFRHKGNHHPHIHVGIVSYGDKACNTSPNSQIPLFVRVHLSIGLRKLFVNNGRKKPTFALEQVLLQEIQCGKVVQ</sequence>
<dbReference type="InterPro" id="IPR001254">
    <property type="entry name" value="Trypsin_dom"/>
</dbReference>
<reference evidence="7" key="1">
    <citation type="submission" date="2023-08" db="EMBL/GenBank/DDBJ databases">
        <authorList>
            <person name="Audoor S."/>
            <person name="Bilcke G."/>
        </authorList>
    </citation>
    <scope>NUCLEOTIDE SEQUENCE</scope>
</reference>
<dbReference type="EMBL" id="CAKOGP040000813">
    <property type="protein sequence ID" value="CAJ1939596.1"/>
    <property type="molecule type" value="Genomic_DNA"/>
</dbReference>
<dbReference type="InterPro" id="IPR001314">
    <property type="entry name" value="Peptidase_S1A"/>
</dbReference>
<evidence type="ECO:0000256" key="2">
    <source>
        <dbReference type="ARBA" id="ARBA00023026"/>
    </source>
</evidence>
<keyword evidence="2" id="KW-0843">Virulence</keyword>
<proteinExistence type="inferred from homology"/>
<evidence type="ECO:0000313" key="8">
    <source>
        <dbReference type="Proteomes" id="UP001295423"/>
    </source>
</evidence>
<feature type="domain" description="Peptidase S1" evidence="6">
    <location>
        <begin position="46"/>
        <end position="284"/>
    </location>
</feature>
<dbReference type="AlphaFoldDB" id="A0AAD2CMG1"/>
<organism evidence="7 8">
    <name type="scientific">Cylindrotheca closterium</name>
    <dbReference type="NCBI Taxonomy" id="2856"/>
    <lineage>
        <taxon>Eukaryota</taxon>
        <taxon>Sar</taxon>
        <taxon>Stramenopiles</taxon>
        <taxon>Ochrophyta</taxon>
        <taxon>Bacillariophyta</taxon>
        <taxon>Bacillariophyceae</taxon>
        <taxon>Bacillariophycidae</taxon>
        <taxon>Bacillariales</taxon>
        <taxon>Bacillariaceae</taxon>
        <taxon>Cylindrotheca</taxon>
    </lineage>
</organism>
<dbReference type="PROSITE" id="PS50240">
    <property type="entry name" value="TRYPSIN_DOM"/>
    <property type="match status" value="1"/>
</dbReference>
<name>A0AAD2CMG1_9STRA</name>
<evidence type="ECO:0000256" key="4">
    <source>
        <dbReference type="ARBA" id="ARBA00023180"/>
    </source>
</evidence>
<evidence type="ECO:0000313" key="7">
    <source>
        <dbReference type="EMBL" id="CAJ1939596.1"/>
    </source>
</evidence>
<feature type="chain" id="PRO_5041934408" description="Peptidase S1 domain-containing protein" evidence="5">
    <location>
        <begin position="20"/>
        <end position="309"/>
    </location>
</feature>
<gene>
    <name evidence="7" type="ORF">CYCCA115_LOCUS6657</name>
</gene>
<accession>A0AAD2CMG1</accession>
<evidence type="ECO:0000256" key="1">
    <source>
        <dbReference type="ARBA" id="ARBA00007664"/>
    </source>
</evidence>
<dbReference type="InterPro" id="IPR050430">
    <property type="entry name" value="Peptidase_S1"/>
</dbReference>
<dbReference type="Proteomes" id="UP001295423">
    <property type="component" value="Unassembled WGS sequence"/>
</dbReference>
<dbReference type="PANTHER" id="PTHR24276:SF98">
    <property type="entry name" value="FI18310P1-RELATED"/>
    <property type="match status" value="1"/>
</dbReference>
<evidence type="ECO:0000259" key="6">
    <source>
        <dbReference type="PROSITE" id="PS50240"/>
    </source>
</evidence>
<dbReference type="PANTHER" id="PTHR24276">
    <property type="entry name" value="POLYSERASE-RELATED"/>
    <property type="match status" value="1"/>
</dbReference>
<comment type="similarity">
    <text evidence="1">Belongs to the peptidase S1 family.</text>
</comment>
<dbReference type="GO" id="GO:0004252">
    <property type="term" value="F:serine-type endopeptidase activity"/>
    <property type="evidence" value="ECO:0007669"/>
    <property type="project" value="InterPro"/>
</dbReference>
<evidence type="ECO:0000256" key="3">
    <source>
        <dbReference type="ARBA" id="ARBA00023157"/>
    </source>
</evidence>